<sequence>MTTKLPPDRSLLVYSDLDGGPVWVGTLDLENSPGEVSAAVLANFSYAPHYLESAGALPLDPLNMPLRDHGFRTTSRFHLLGALFDAAPDAWGRRVIRASGDSVTVSERDVFVHARGLGAGNLFYKPIQANDELGAATELPAAGDIPSLTDIPTIAKALAAIDSGDPLEAAWHSMLASSCAIGGARPKAILRDAWNDLWVAKFPRQNDSFDKQRVEWANLEMARDIGITVPKTRLVEIGRDAVLLVKRFDHTIVDENIRRRHYVSAAALTSPPPDFDKREMDKPFGQSIFSYARLAEIVRRVSSNPVRDLQELYARMLLNVAVHNTDDHLKNTGFLRDESSNAGNFRLSPLFDVVTQEGNARHMLHLGPAGRESTFQNALDGAGRIGLRPRAAVDILDRVLAVTERRQDYYHRAGLEADELAIVERCQSAWRAIGHKNIQVKSQ</sequence>
<evidence type="ECO:0000256" key="1">
    <source>
        <dbReference type="ARBA" id="ARBA00010164"/>
    </source>
</evidence>
<dbReference type="PANTHER" id="PTHR37419">
    <property type="entry name" value="SERINE/THREONINE-PROTEIN KINASE TOXIN HIPA"/>
    <property type="match status" value="1"/>
</dbReference>
<dbReference type="InterPro" id="IPR052028">
    <property type="entry name" value="HipA_Ser/Thr_kinase"/>
</dbReference>
<dbReference type="OrthoDB" id="9805913at2"/>
<organism evidence="5 6">
    <name type="scientific">Paraburkholderia phenazinium</name>
    <dbReference type="NCBI Taxonomy" id="60549"/>
    <lineage>
        <taxon>Bacteria</taxon>
        <taxon>Pseudomonadati</taxon>
        <taxon>Pseudomonadota</taxon>
        <taxon>Betaproteobacteria</taxon>
        <taxon>Burkholderiales</taxon>
        <taxon>Burkholderiaceae</taxon>
        <taxon>Paraburkholderia</taxon>
    </lineage>
</organism>
<keyword evidence="6" id="KW-1185">Reference proteome</keyword>
<name>A0A1N6KYT7_9BURK</name>
<dbReference type="GO" id="GO:0005829">
    <property type="term" value="C:cytosol"/>
    <property type="evidence" value="ECO:0007669"/>
    <property type="project" value="TreeGrafter"/>
</dbReference>
<reference evidence="5 6" key="1">
    <citation type="submission" date="2016-11" db="EMBL/GenBank/DDBJ databases">
        <authorList>
            <person name="Jaros S."/>
            <person name="Januszkiewicz K."/>
            <person name="Wedrychowicz H."/>
        </authorList>
    </citation>
    <scope>NUCLEOTIDE SEQUENCE [LARGE SCALE GENOMIC DNA]</scope>
    <source>
        <strain evidence="5 6">GAS95</strain>
    </source>
</reference>
<feature type="domain" description="HipA-like C-terminal" evidence="4">
    <location>
        <begin position="180"/>
        <end position="401"/>
    </location>
</feature>
<dbReference type="GO" id="GO:0004674">
    <property type="term" value="F:protein serine/threonine kinase activity"/>
    <property type="evidence" value="ECO:0007669"/>
    <property type="project" value="TreeGrafter"/>
</dbReference>
<dbReference type="Proteomes" id="UP000185151">
    <property type="component" value="Unassembled WGS sequence"/>
</dbReference>
<comment type="similarity">
    <text evidence="1">Belongs to the HipA Ser/Thr kinase family.</text>
</comment>
<protein>
    <submittedName>
        <fullName evidence="5">Serine/threonine-protein kinase HipA</fullName>
    </submittedName>
</protein>
<proteinExistence type="inferred from homology"/>
<dbReference type="Gene3D" id="1.10.1070.20">
    <property type="match status" value="1"/>
</dbReference>
<accession>A0A1N6KYT7</accession>
<dbReference type="InterPro" id="IPR012893">
    <property type="entry name" value="HipA-like_C"/>
</dbReference>
<evidence type="ECO:0000256" key="3">
    <source>
        <dbReference type="ARBA" id="ARBA00022777"/>
    </source>
</evidence>
<evidence type="ECO:0000259" key="4">
    <source>
        <dbReference type="Pfam" id="PF07804"/>
    </source>
</evidence>
<dbReference type="AlphaFoldDB" id="A0A1N6KYT7"/>
<keyword evidence="2" id="KW-0808">Transferase</keyword>
<keyword evidence="3 5" id="KW-0418">Kinase</keyword>
<dbReference type="EMBL" id="FSRU01000002">
    <property type="protein sequence ID" value="SIO61596.1"/>
    <property type="molecule type" value="Genomic_DNA"/>
</dbReference>
<evidence type="ECO:0000313" key="5">
    <source>
        <dbReference type="EMBL" id="SIO61596.1"/>
    </source>
</evidence>
<evidence type="ECO:0000256" key="2">
    <source>
        <dbReference type="ARBA" id="ARBA00022679"/>
    </source>
</evidence>
<dbReference type="Pfam" id="PF07804">
    <property type="entry name" value="HipA_C"/>
    <property type="match status" value="1"/>
</dbReference>
<gene>
    <name evidence="5" type="ORF">SAMN05444165_5282</name>
</gene>
<evidence type="ECO:0000313" key="6">
    <source>
        <dbReference type="Proteomes" id="UP000185151"/>
    </source>
</evidence>